<accession>X6P8Z0</accession>
<dbReference type="PROSITE" id="PS00383">
    <property type="entry name" value="TYR_PHOSPHATASE_1"/>
    <property type="match status" value="1"/>
</dbReference>
<sequence>MAEEKTEEKEAPKTPMMHQIIDKLYLGSFSYENVAENGIQCILNCAKEIEVDTDELFHNEKYKGLIKHYKHFPLNDVNGEVIDMSLYNEALEFIYKNIHENKYAVLVHCFEGRSRSATVVLGYLMKYEKDMSLSKAYKLVKSKRSAIRPNETFWLFLMNLELKLFNTDKNTVASDAISKHAPKSFVCPFCQKNCGFRQDALTAHITTKHKDRQE</sequence>
<dbReference type="Gene3D" id="3.90.190.10">
    <property type="entry name" value="Protein tyrosine phosphatase superfamily"/>
    <property type="match status" value="1"/>
</dbReference>
<dbReference type="InterPro" id="IPR000387">
    <property type="entry name" value="Tyr_Pase_dom"/>
</dbReference>
<dbReference type="InterPro" id="IPR029021">
    <property type="entry name" value="Prot-tyrosine_phosphatase-like"/>
</dbReference>
<dbReference type="Pfam" id="PF00782">
    <property type="entry name" value="DSPc"/>
    <property type="match status" value="1"/>
</dbReference>
<dbReference type="CDD" id="cd14498">
    <property type="entry name" value="DSP"/>
    <property type="match status" value="1"/>
</dbReference>
<comment type="caution">
    <text evidence="7">The sequence shown here is derived from an EMBL/GenBank/DDBJ whole genome shotgun (WGS) entry which is preliminary data.</text>
</comment>
<dbReference type="GO" id="GO:0008330">
    <property type="term" value="F:protein tyrosine/threonine phosphatase activity"/>
    <property type="evidence" value="ECO:0007669"/>
    <property type="project" value="TreeGrafter"/>
</dbReference>
<evidence type="ECO:0000313" key="7">
    <source>
        <dbReference type="EMBL" id="ETO34112.1"/>
    </source>
</evidence>
<keyword evidence="3" id="KW-0378">Hydrolase</keyword>
<dbReference type="GO" id="GO:0033550">
    <property type="term" value="F:MAP kinase tyrosine phosphatase activity"/>
    <property type="evidence" value="ECO:0007669"/>
    <property type="project" value="TreeGrafter"/>
</dbReference>
<dbReference type="EMBL" id="ASPP01002865">
    <property type="protein sequence ID" value="ETO34112.1"/>
    <property type="molecule type" value="Genomic_DNA"/>
</dbReference>
<evidence type="ECO:0000256" key="4">
    <source>
        <dbReference type="ARBA" id="ARBA00022912"/>
    </source>
</evidence>
<reference evidence="7 8" key="1">
    <citation type="journal article" date="2013" name="Curr. Biol.">
        <title>The Genome of the Foraminiferan Reticulomyxa filosa.</title>
        <authorList>
            <person name="Glockner G."/>
            <person name="Hulsmann N."/>
            <person name="Schleicher M."/>
            <person name="Noegel A.A."/>
            <person name="Eichinger L."/>
            <person name="Gallinger C."/>
            <person name="Pawlowski J."/>
            <person name="Sierra R."/>
            <person name="Euteneuer U."/>
            <person name="Pillet L."/>
            <person name="Moustafa A."/>
            <person name="Platzer M."/>
            <person name="Groth M."/>
            <person name="Szafranski K."/>
            <person name="Schliwa M."/>
        </authorList>
    </citation>
    <scope>NUCLEOTIDE SEQUENCE [LARGE SCALE GENOMIC DNA]</scope>
</reference>
<dbReference type="GO" id="GO:0017017">
    <property type="term" value="F:MAP kinase tyrosine/serine/threonine phosphatase activity"/>
    <property type="evidence" value="ECO:0007669"/>
    <property type="project" value="TreeGrafter"/>
</dbReference>
<dbReference type="SUPFAM" id="SSF52799">
    <property type="entry name" value="(Phosphotyrosine protein) phosphatases II"/>
    <property type="match status" value="1"/>
</dbReference>
<dbReference type="InterPro" id="IPR000340">
    <property type="entry name" value="Dual-sp_phosphatase_cat-dom"/>
</dbReference>
<dbReference type="PROSITE" id="PS50054">
    <property type="entry name" value="TYR_PHOSPHATASE_DUAL"/>
    <property type="match status" value="1"/>
</dbReference>
<dbReference type="InterPro" id="IPR020422">
    <property type="entry name" value="TYR_PHOSPHATASE_DUAL_dom"/>
</dbReference>
<evidence type="ECO:0000256" key="1">
    <source>
        <dbReference type="ARBA" id="ARBA00008601"/>
    </source>
</evidence>
<dbReference type="SMART" id="SM00195">
    <property type="entry name" value="DSPc"/>
    <property type="match status" value="1"/>
</dbReference>
<keyword evidence="4" id="KW-0904">Protein phosphatase</keyword>
<organism evidence="7 8">
    <name type="scientific">Reticulomyxa filosa</name>
    <dbReference type="NCBI Taxonomy" id="46433"/>
    <lineage>
        <taxon>Eukaryota</taxon>
        <taxon>Sar</taxon>
        <taxon>Rhizaria</taxon>
        <taxon>Retaria</taxon>
        <taxon>Foraminifera</taxon>
        <taxon>Monothalamids</taxon>
        <taxon>Reticulomyxidae</taxon>
        <taxon>Reticulomyxa</taxon>
    </lineage>
</organism>
<evidence type="ECO:0000259" key="5">
    <source>
        <dbReference type="PROSITE" id="PS50054"/>
    </source>
</evidence>
<evidence type="ECO:0000313" key="8">
    <source>
        <dbReference type="Proteomes" id="UP000023152"/>
    </source>
</evidence>
<evidence type="ECO:0000256" key="3">
    <source>
        <dbReference type="ARBA" id="ARBA00022801"/>
    </source>
</evidence>
<dbReference type="AlphaFoldDB" id="X6P8Z0"/>
<comment type="similarity">
    <text evidence="1">Belongs to the protein-tyrosine phosphatase family. Non-receptor class dual specificity subfamily.</text>
</comment>
<dbReference type="EC" id="3.1.3.48" evidence="2"/>
<gene>
    <name evidence="7" type="ORF">RFI_02979</name>
</gene>
<evidence type="ECO:0000259" key="6">
    <source>
        <dbReference type="PROSITE" id="PS50056"/>
    </source>
</evidence>
<evidence type="ECO:0000256" key="2">
    <source>
        <dbReference type="ARBA" id="ARBA00013064"/>
    </source>
</evidence>
<dbReference type="Proteomes" id="UP000023152">
    <property type="component" value="Unassembled WGS sequence"/>
</dbReference>
<dbReference type="GO" id="GO:0005737">
    <property type="term" value="C:cytoplasm"/>
    <property type="evidence" value="ECO:0007669"/>
    <property type="project" value="TreeGrafter"/>
</dbReference>
<dbReference type="InterPro" id="IPR016130">
    <property type="entry name" value="Tyr_Pase_AS"/>
</dbReference>
<feature type="domain" description="Tyrosine-protein phosphatase" evidence="5">
    <location>
        <begin position="14"/>
        <end position="166"/>
    </location>
</feature>
<protein>
    <recommendedName>
        <fullName evidence="2">protein-tyrosine-phosphatase</fullName>
        <ecNumber evidence="2">3.1.3.48</ecNumber>
    </recommendedName>
</protein>
<name>X6P8Z0_RETFI</name>
<feature type="domain" description="Tyrosine specific protein phosphatases" evidence="6">
    <location>
        <begin position="85"/>
        <end position="155"/>
    </location>
</feature>
<dbReference type="GO" id="GO:0043409">
    <property type="term" value="P:negative regulation of MAPK cascade"/>
    <property type="evidence" value="ECO:0007669"/>
    <property type="project" value="TreeGrafter"/>
</dbReference>
<dbReference type="PANTHER" id="PTHR10159">
    <property type="entry name" value="DUAL SPECIFICITY PROTEIN PHOSPHATASE"/>
    <property type="match status" value="1"/>
</dbReference>
<dbReference type="OrthoDB" id="285418at2759"/>
<dbReference type="PROSITE" id="PS50056">
    <property type="entry name" value="TYR_PHOSPHATASE_2"/>
    <property type="match status" value="1"/>
</dbReference>
<dbReference type="PANTHER" id="PTHR10159:SF519">
    <property type="entry name" value="DUAL SPECIFICITY PROTEIN PHOSPHATASE MPK3"/>
    <property type="match status" value="1"/>
</dbReference>
<keyword evidence="8" id="KW-1185">Reference proteome</keyword>
<proteinExistence type="inferred from homology"/>